<protein>
    <submittedName>
        <fullName evidence="1">Uncharacterized protein</fullName>
    </submittedName>
</protein>
<accession>X1G6Q4</accession>
<evidence type="ECO:0000313" key="1">
    <source>
        <dbReference type="EMBL" id="GAH53586.1"/>
    </source>
</evidence>
<proteinExistence type="predicted"/>
<name>X1G6Q4_9ZZZZ</name>
<reference evidence="1" key="1">
    <citation type="journal article" date="2014" name="Front. Microbiol.">
        <title>High frequency of phylogenetically diverse reductive dehalogenase-homologous genes in deep subseafloor sedimentary metagenomes.</title>
        <authorList>
            <person name="Kawai M."/>
            <person name="Futagami T."/>
            <person name="Toyoda A."/>
            <person name="Takaki Y."/>
            <person name="Nishi S."/>
            <person name="Hori S."/>
            <person name="Arai W."/>
            <person name="Tsubouchi T."/>
            <person name="Morono Y."/>
            <person name="Uchiyama I."/>
            <person name="Ito T."/>
            <person name="Fujiyama A."/>
            <person name="Inagaki F."/>
            <person name="Takami H."/>
        </authorList>
    </citation>
    <scope>NUCLEOTIDE SEQUENCE</scope>
    <source>
        <strain evidence="1">Expedition CK06-06</strain>
    </source>
</reference>
<organism evidence="1">
    <name type="scientific">marine sediment metagenome</name>
    <dbReference type="NCBI Taxonomy" id="412755"/>
    <lineage>
        <taxon>unclassified sequences</taxon>
        <taxon>metagenomes</taxon>
        <taxon>ecological metagenomes</taxon>
    </lineage>
</organism>
<gene>
    <name evidence="1" type="ORF">S03H2_30091</name>
</gene>
<comment type="caution">
    <text evidence="1">The sequence shown here is derived from an EMBL/GenBank/DDBJ whole genome shotgun (WGS) entry which is preliminary data.</text>
</comment>
<dbReference type="AlphaFoldDB" id="X1G6Q4"/>
<sequence length="58" mass="6802">MTSYEILINPRDPTEVRSISSDKRIENIIINNSKQQSYQNATFTLFDVDKSFYTEIII</sequence>
<dbReference type="EMBL" id="BARU01018193">
    <property type="protein sequence ID" value="GAH53586.1"/>
    <property type="molecule type" value="Genomic_DNA"/>
</dbReference>